<name>D8LC61_ECTSI</name>
<reference evidence="4 5" key="1">
    <citation type="journal article" date="2010" name="Nature">
        <title>The Ectocarpus genome and the independent evolution of multicellularity in brown algae.</title>
        <authorList>
            <person name="Cock J.M."/>
            <person name="Sterck L."/>
            <person name="Rouze P."/>
            <person name="Scornet D."/>
            <person name="Allen A.E."/>
            <person name="Amoutzias G."/>
            <person name="Anthouard V."/>
            <person name="Artiguenave F."/>
            <person name="Aury J.M."/>
            <person name="Badger J.H."/>
            <person name="Beszteri B."/>
            <person name="Billiau K."/>
            <person name="Bonnet E."/>
            <person name="Bothwell J.H."/>
            <person name="Bowler C."/>
            <person name="Boyen C."/>
            <person name="Brownlee C."/>
            <person name="Carrano C.J."/>
            <person name="Charrier B."/>
            <person name="Cho G.Y."/>
            <person name="Coelho S.M."/>
            <person name="Collen J."/>
            <person name="Corre E."/>
            <person name="Da Silva C."/>
            <person name="Delage L."/>
            <person name="Delaroque N."/>
            <person name="Dittami S.M."/>
            <person name="Doulbeau S."/>
            <person name="Elias M."/>
            <person name="Farnham G."/>
            <person name="Gachon C.M."/>
            <person name="Gschloessl B."/>
            <person name="Heesch S."/>
            <person name="Jabbari K."/>
            <person name="Jubin C."/>
            <person name="Kawai H."/>
            <person name="Kimura K."/>
            <person name="Kloareg B."/>
            <person name="Kupper F.C."/>
            <person name="Lang D."/>
            <person name="Le Bail A."/>
            <person name="Leblanc C."/>
            <person name="Lerouge P."/>
            <person name="Lohr M."/>
            <person name="Lopez P.J."/>
            <person name="Martens C."/>
            <person name="Maumus F."/>
            <person name="Michel G."/>
            <person name="Miranda-Saavedra D."/>
            <person name="Morales J."/>
            <person name="Moreau H."/>
            <person name="Motomura T."/>
            <person name="Nagasato C."/>
            <person name="Napoli C.A."/>
            <person name="Nelson D.R."/>
            <person name="Nyvall-Collen P."/>
            <person name="Peters A.F."/>
            <person name="Pommier C."/>
            <person name="Potin P."/>
            <person name="Poulain J."/>
            <person name="Quesneville H."/>
            <person name="Read B."/>
            <person name="Rensing S.A."/>
            <person name="Ritter A."/>
            <person name="Rousvoal S."/>
            <person name="Samanta M."/>
            <person name="Samson G."/>
            <person name="Schroeder D.C."/>
            <person name="Segurens B."/>
            <person name="Strittmatter M."/>
            <person name="Tonon T."/>
            <person name="Tregear J.W."/>
            <person name="Valentin K."/>
            <person name="von Dassow P."/>
            <person name="Yamagishi T."/>
            <person name="Van de Peer Y."/>
            <person name="Wincker P."/>
        </authorList>
    </citation>
    <scope>NUCLEOTIDE SEQUENCE [LARGE SCALE GENOMIC DNA]</scope>
    <source>
        <strain evidence="5">Ec32 / CCAP1310/4</strain>
    </source>
</reference>
<feature type="compositionally biased region" description="Polar residues" evidence="1">
    <location>
        <begin position="665"/>
        <end position="674"/>
    </location>
</feature>
<feature type="region of interest" description="Disordered" evidence="1">
    <location>
        <begin position="630"/>
        <end position="674"/>
    </location>
</feature>
<dbReference type="EMBL" id="FN649733">
    <property type="protein sequence ID" value="CBN79244.1"/>
    <property type="molecule type" value="Genomic_DNA"/>
</dbReference>
<dbReference type="STRING" id="2880.D8LC61"/>
<dbReference type="eggNOG" id="ENOG502QT78">
    <property type="taxonomic scope" value="Eukaryota"/>
</dbReference>
<feature type="compositionally biased region" description="Gly residues" evidence="1">
    <location>
        <begin position="514"/>
        <end position="523"/>
    </location>
</feature>
<feature type="signal peptide" evidence="2">
    <location>
        <begin position="1"/>
        <end position="17"/>
    </location>
</feature>
<dbReference type="PANTHER" id="PTHR31827">
    <property type="entry name" value="EMB|CAB89363.1"/>
    <property type="match status" value="1"/>
</dbReference>
<evidence type="ECO:0000259" key="3">
    <source>
        <dbReference type="PROSITE" id="PS50846"/>
    </source>
</evidence>
<feature type="domain" description="HMA" evidence="3">
    <location>
        <begin position="677"/>
        <end position="745"/>
    </location>
</feature>
<evidence type="ECO:0000256" key="1">
    <source>
        <dbReference type="SAM" id="MobiDB-lite"/>
    </source>
</evidence>
<dbReference type="CDD" id="cd00371">
    <property type="entry name" value="HMA"/>
    <property type="match status" value="1"/>
</dbReference>
<keyword evidence="5" id="KW-1185">Reference proteome</keyword>
<dbReference type="Pfam" id="PF24906">
    <property type="entry name" value="Zf_WRKY19"/>
    <property type="match status" value="3"/>
</dbReference>
<feature type="compositionally biased region" description="Polar residues" evidence="1">
    <location>
        <begin position="566"/>
        <end position="581"/>
    </location>
</feature>
<dbReference type="Proteomes" id="UP000002630">
    <property type="component" value="Linkage Group LG08"/>
</dbReference>
<dbReference type="Gene3D" id="3.30.70.100">
    <property type="match status" value="1"/>
</dbReference>
<feature type="region of interest" description="Disordered" evidence="1">
    <location>
        <begin position="447"/>
        <end position="590"/>
    </location>
</feature>
<gene>
    <name evidence="4" type="ORF">Esi_0010_0190</name>
</gene>
<dbReference type="SUPFAM" id="SSF55008">
    <property type="entry name" value="HMA, heavy metal-associated domain"/>
    <property type="match status" value="1"/>
</dbReference>
<evidence type="ECO:0000256" key="2">
    <source>
        <dbReference type="SAM" id="SignalP"/>
    </source>
</evidence>
<sequence>MTSFLTTCGCLCSCAGGCEYGGCSQATSGGRRFCRRHGEGRRCKTPGCMKVDVGGGNCRKHGGGRRCGADGCMKTDVGGGFCVSHGGGKRCQAQGCAKGAQAGGVFCKSHGGGRRCRIEGCMTSAQSGADVLCIKHGGGKRCMVPGCKKLVRKNNRCTKHASDGSSGARAPPRPAASASLAAKAAKTKAAISATTAALTEAVGVPQVPPAARHQRAAASSARPKSQVYSSCPTKQRAPPPSQRVAKATPDRPPSPRERHQSPPLRPHRRAGAESGGGFAAGGPLPSMSLMAAREPSPSFGLGGDVPPPGGLSALREPGAVPSAVAAAAAGPLLQGQQQLRGAVGRFQDGIPRGREVFSPDGSHPHHPRGMPQLAGMGSIGPGLPRFDGRDDSRAAQAASMGPELPHHAYASVGGQGLVRDLLPGVTVANGSERVDMVNGSWMPSERMVGPAPAPQGLDGVDNRAPPFRGGHFSKGAIERSPSVSPLPPSLLLQPPPPPFSMPFPASATGSREACGGGGGGKVVEGGSRDAAGMNGRQSATYGGGDSDRVPLNAPNAPVWERGGLAPTTTLAHPSAARTSDPQAAASTSAATAFSMSNGGLPTSQDAALSSRPVEPIRPLPAAAAAAPRLGSSCCGGRKSTDSSGGGGKAAAAAAAGHKAPERTRACSTSPPAEQTSSFISLSVSGMMCMENCGQTVQQALKKVPGVLSVTIHFPTRTASIKVDAKANVTLGDLTSALDAIGFGSSCVATTTTQEPTLEQDGVNAVWAIANALGLVDPGCAMAWGRPCSCGDDCRCINCPQHMKKVSHAVDLVLQAADLSSSKAPPEEPKPKPKAK</sequence>
<dbReference type="Pfam" id="PF00403">
    <property type="entry name" value="HMA"/>
    <property type="match status" value="1"/>
</dbReference>
<dbReference type="InterPro" id="IPR056866">
    <property type="entry name" value="Znf_WRKY19"/>
</dbReference>
<dbReference type="GO" id="GO:0046872">
    <property type="term" value="F:metal ion binding"/>
    <property type="evidence" value="ECO:0007669"/>
    <property type="project" value="InterPro"/>
</dbReference>
<proteinExistence type="predicted"/>
<dbReference type="EMBL" id="FN647683">
    <property type="protein sequence ID" value="CBN79244.1"/>
    <property type="molecule type" value="Genomic_DNA"/>
</dbReference>
<dbReference type="AlphaFoldDB" id="D8LC61"/>
<feature type="compositionally biased region" description="Pro residues" evidence="1">
    <location>
        <begin position="484"/>
        <end position="501"/>
    </location>
</feature>
<dbReference type="InterPro" id="IPR036163">
    <property type="entry name" value="HMA_dom_sf"/>
</dbReference>
<keyword evidence="2" id="KW-0732">Signal</keyword>
<protein>
    <submittedName>
        <fullName evidence="4">Copper transporter</fullName>
    </submittedName>
</protein>
<accession>D8LC61</accession>
<dbReference type="OrthoDB" id="125330at2759"/>
<dbReference type="PANTHER" id="PTHR31827:SF1">
    <property type="entry name" value="EMB|CAB89363.1"/>
    <property type="match status" value="1"/>
</dbReference>
<feature type="region of interest" description="Disordered" evidence="1">
    <location>
        <begin position="158"/>
        <end position="181"/>
    </location>
</feature>
<evidence type="ECO:0000313" key="4">
    <source>
        <dbReference type="EMBL" id="CBN79244.1"/>
    </source>
</evidence>
<feature type="chain" id="PRO_5003116949" evidence="2">
    <location>
        <begin position="18"/>
        <end position="835"/>
    </location>
</feature>
<dbReference type="InParanoid" id="D8LC61"/>
<feature type="region of interest" description="Disordered" evidence="1">
    <location>
        <begin position="208"/>
        <end position="284"/>
    </location>
</feature>
<organism evidence="4 5">
    <name type="scientific">Ectocarpus siliculosus</name>
    <name type="common">Brown alga</name>
    <name type="synonym">Conferva siliculosa</name>
    <dbReference type="NCBI Taxonomy" id="2880"/>
    <lineage>
        <taxon>Eukaryota</taxon>
        <taxon>Sar</taxon>
        <taxon>Stramenopiles</taxon>
        <taxon>Ochrophyta</taxon>
        <taxon>PX clade</taxon>
        <taxon>Phaeophyceae</taxon>
        <taxon>Ectocarpales</taxon>
        <taxon>Ectocarpaceae</taxon>
        <taxon>Ectocarpus</taxon>
    </lineage>
</organism>
<dbReference type="InterPro" id="IPR006121">
    <property type="entry name" value="HMA_dom"/>
</dbReference>
<dbReference type="PROSITE" id="PS50846">
    <property type="entry name" value="HMA_2"/>
    <property type="match status" value="1"/>
</dbReference>
<evidence type="ECO:0000313" key="5">
    <source>
        <dbReference type="Proteomes" id="UP000002630"/>
    </source>
</evidence>